<dbReference type="Pfam" id="PF14204">
    <property type="entry name" value="Ribosomal_L18_c"/>
    <property type="match status" value="1"/>
</dbReference>
<dbReference type="SUPFAM" id="SSF90229">
    <property type="entry name" value="CCCH zinc finger"/>
    <property type="match status" value="1"/>
</dbReference>
<dbReference type="Pfam" id="PF17144">
    <property type="entry name" value="Ribosomal_L5e"/>
    <property type="match status" value="1"/>
</dbReference>
<dbReference type="GO" id="GO:0003735">
    <property type="term" value="F:structural constituent of ribosome"/>
    <property type="evidence" value="ECO:0007669"/>
    <property type="project" value="InterPro"/>
</dbReference>
<evidence type="ECO:0000313" key="12">
    <source>
        <dbReference type="EMBL" id="CAE7370737.1"/>
    </source>
</evidence>
<evidence type="ECO:0000256" key="1">
    <source>
        <dbReference type="ARBA" id="ARBA00004496"/>
    </source>
</evidence>
<dbReference type="PANTHER" id="PTHR23410:SF12">
    <property type="entry name" value="LARGE RIBOSOMAL SUBUNIT PROTEIN UL18"/>
    <property type="match status" value="1"/>
</dbReference>
<dbReference type="EMBL" id="CAJNDS010002204">
    <property type="protein sequence ID" value="CAE7370737.1"/>
    <property type="molecule type" value="Genomic_DNA"/>
</dbReference>
<evidence type="ECO:0000256" key="7">
    <source>
        <dbReference type="ARBA" id="ARBA00022980"/>
    </source>
</evidence>
<keyword evidence="4 9" id="KW-0479">Metal-binding</keyword>
<protein>
    <submittedName>
        <fullName evidence="12">RPL5 protein</fullName>
    </submittedName>
</protein>
<evidence type="ECO:0000256" key="5">
    <source>
        <dbReference type="ARBA" id="ARBA00022771"/>
    </source>
</evidence>
<dbReference type="Pfam" id="PF14608">
    <property type="entry name" value="zf-CCCH_2"/>
    <property type="match status" value="1"/>
</dbReference>
<dbReference type="InterPro" id="IPR057268">
    <property type="entry name" value="Ribosomal_L18"/>
</dbReference>
<dbReference type="PROSITE" id="PS50103">
    <property type="entry name" value="ZF_C3H1"/>
    <property type="match status" value="2"/>
</dbReference>
<evidence type="ECO:0000256" key="8">
    <source>
        <dbReference type="ARBA" id="ARBA00023274"/>
    </source>
</evidence>
<dbReference type="Proteomes" id="UP000604046">
    <property type="component" value="Unassembled WGS sequence"/>
</dbReference>
<feature type="region of interest" description="Disordered" evidence="10">
    <location>
        <begin position="559"/>
        <end position="587"/>
    </location>
</feature>
<name>A0A812Q4Z8_9DINO</name>
<dbReference type="InterPro" id="IPR005485">
    <property type="entry name" value="Rbsml_uL18_euk_arch"/>
</dbReference>
<dbReference type="GO" id="GO:0022625">
    <property type="term" value="C:cytosolic large ribosomal subunit"/>
    <property type="evidence" value="ECO:0007669"/>
    <property type="project" value="TreeGrafter"/>
</dbReference>
<dbReference type="GO" id="GO:0008097">
    <property type="term" value="F:5S rRNA binding"/>
    <property type="evidence" value="ECO:0007669"/>
    <property type="project" value="InterPro"/>
</dbReference>
<dbReference type="GO" id="GO:0000027">
    <property type="term" value="P:ribosomal large subunit assembly"/>
    <property type="evidence" value="ECO:0007669"/>
    <property type="project" value="TreeGrafter"/>
</dbReference>
<dbReference type="Gene3D" id="3.30.420.100">
    <property type="match status" value="1"/>
</dbReference>
<feature type="zinc finger region" description="C3H1-type" evidence="9">
    <location>
        <begin position="441"/>
        <end position="467"/>
    </location>
</feature>
<dbReference type="GO" id="GO:0008270">
    <property type="term" value="F:zinc ion binding"/>
    <property type="evidence" value="ECO:0007669"/>
    <property type="project" value="UniProtKB-KW"/>
</dbReference>
<evidence type="ECO:0000256" key="2">
    <source>
        <dbReference type="ARBA" id="ARBA00007116"/>
    </source>
</evidence>
<dbReference type="AlphaFoldDB" id="A0A812Q4Z8"/>
<dbReference type="GO" id="GO:0006412">
    <property type="term" value="P:translation"/>
    <property type="evidence" value="ECO:0007669"/>
    <property type="project" value="InterPro"/>
</dbReference>
<dbReference type="Pfam" id="PF00642">
    <property type="entry name" value="zf-CCCH"/>
    <property type="match status" value="1"/>
</dbReference>
<keyword evidence="6 9" id="KW-0862">Zinc</keyword>
<keyword evidence="3" id="KW-0963">Cytoplasm</keyword>
<dbReference type="InterPro" id="IPR000571">
    <property type="entry name" value="Znf_CCCH"/>
</dbReference>
<feature type="domain" description="C3H1-type" evidence="11">
    <location>
        <begin position="404"/>
        <end position="431"/>
    </location>
</feature>
<accession>A0A812Q4Z8</accession>
<sequence>MAFVKVLKNAAYFKRFQVARRRRREGKTDYHARRKMVRQDKNKFNNRKYRLVVRFTNRRCICQCAYATLRGDVVVAAASSNELAGFGIPAGHKNYAAAYATGLLLARRVLKRFGLDEKFKGKEELDGEDYHIEDEENDQRPFKCILDVGIRRTCVGHRMWGALKGAVDGGLHIPHSTKNFPGFKAADEKGGESEYDAEAHKEKIFGNHVKEYMEMLQEEDPTKYEAHFSKYIENGIDAEKMEDMYTEAHEKIREDPEGEKAEKKDITYEKDGDTMKASDGTEHARSRKITLEQRREKVAAKIAAAQAKMMEVSPRNVPLSQVQASMKMQHHATPGSLAPCELMSIGDESIWPSRKRALEDEEIVSKAVPLGATPAMPRLSTVRMREALAAGGVDGVLPALTVSGAAPVMCRYFLRSGCSKGKLCPFSHEVGLQPAVPLEHKLRTPCRFFELGACMRGSACKFAHGNQEMDAIQSVMRAAKKKAQGRGDDEPEEGPSTPATPEDQLVSKSLSSARGFQNFDRFDAASAGGTAVEARGSPQELDSAFAAFLAEVDEPGAVQKAPKVVPPRAREAVGSEGEAAGKRESVSASQMLPTFAYPAKPSSTAGTSWSAVDAQPEVKPVWPQAQNRLLGAALPKSQAVSRAVSSSSSAGFTTPGFASLW</sequence>
<dbReference type="PRINTS" id="PR00058">
    <property type="entry name" value="RIBOSOMALL5"/>
</dbReference>
<dbReference type="InterPro" id="IPR036855">
    <property type="entry name" value="Znf_CCCH_sf"/>
</dbReference>
<evidence type="ECO:0000256" key="6">
    <source>
        <dbReference type="ARBA" id="ARBA00022833"/>
    </source>
</evidence>
<dbReference type="SMART" id="SM00356">
    <property type="entry name" value="ZnF_C3H1"/>
    <property type="match status" value="2"/>
</dbReference>
<evidence type="ECO:0000313" key="13">
    <source>
        <dbReference type="Proteomes" id="UP000604046"/>
    </source>
</evidence>
<evidence type="ECO:0000256" key="9">
    <source>
        <dbReference type="PROSITE-ProRule" id="PRU00723"/>
    </source>
</evidence>
<feature type="zinc finger region" description="C3H1-type" evidence="9">
    <location>
        <begin position="404"/>
        <end position="431"/>
    </location>
</feature>
<keyword evidence="8" id="KW-0687">Ribonucleoprotein</keyword>
<organism evidence="12 13">
    <name type="scientific">Symbiodinium natans</name>
    <dbReference type="NCBI Taxonomy" id="878477"/>
    <lineage>
        <taxon>Eukaryota</taxon>
        <taxon>Sar</taxon>
        <taxon>Alveolata</taxon>
        <taxon>Dinophyceae</taxon>
        <taxon>Suessiales</taxon>
        <taxon>Symbiodiniaceae</taxon>
        <taxon>Symbiodinium</taxon>
    </lineage>
</organism>
<proteinExistence type="inferred from homology"/>
<dbReference type="Gene3D" id="4.10.1000.10">
    <property type="entry name" value="Zinc finger, CCCH-type"/>
    <property type="match status" value="1"/>
</dbReference>
<evidence type="ECO:0000256" key="4">
    <source>
        <dbReference type="ARBA" id="ARBA00022723"/>
    </source>
</evidence>
<dbReference type="SUPFAM" id="SSF53137">
    <property type="entry name" value="Translational machinery components"/>
    <property type="match status" value="1"/>
</dbReference>
<dbReference type="CDD" id="cd00432">
    <property type="entry name" value="Ribosomal_L18_L5e"/>
    <property type="match status" value="1"/>
</dbReference>
<feature type="compositionally biased region" description="Basic and acidic residues" evidence="10">
    <location>
        <begin position="568"/>
        <end position="585"/>
    </location>
</feature>
<comment type="subcellular location">
    <subcellularLocation>
        <location evidence="1">Cytoplasm</location>
    </subcellularLocation>
</comment>
<dbReference type="InterPro" id="IPR025607">
    <property type="entry name" value="Ribosomal_uL18_C_euk"/>
</dbReference>
<evidence type="ECO:0000259" key="11">
    <source>
        <dbReference type="PROSITE" id="PS50103"/>
    </source>
</evidence>
<feature type="region of interest" description="Disordered" evidence="10">
    <location>
        <begin position="477"/>
        <end position="509"/>
    </location>
</feature>
<keyword evidence="13" id="KW-1185">Reference proteome</keyword>
<dbReference type="PANTHER" id="PTHR23410">
    <property type="entry name" value="RIBOSOMAL PROTEIN L5-RELATED"/>
    <property type="match status" value="1"/>
</dbReference>
<dbReference type="OrthoDB" id="1618453at2759"/>
<reference evidence="12" key="1">
    <citation type="submission" date="2021-02" db="EMBL/GenBank/DDBJ databases">
        <authorList>
            <person name="Dougan E. K."/>
            <person name="Rhodes N."/>
            <person name="Thang M."/>
            <person name="Chan C."/>
        </authorList>
    </citation>
    <scope>NUCLEOTIDE SEQUENCE</scope>
</reference>
<comment type="caution">
    <text evidence="12">The sequence shown here is derived from an EMBL/GenBank/DDBJ whole genome shotgun (WGS) entry which is preliminary data.</text>
</comment>
<feature type="domain" description="C3H1-type" evidence="11">
    <location>
        <begin position="441"/>
        <end position="467"/>
    </location>
</feature>
<keyword evidence="5 9" id="KW-0863">Zinc-finger</keyword>
<keyword evidence="7" id="KW-0689">Ribosomal protein</keyword>
<dbReference type="HAMAP" id="MF_01337_A">
    <property type="entry name" value="Ribosomal_uL18_A"/>
    <property type="match status" value="1"/>
</dbReference>
<evidence type="ECO:0000256" key="3">
    <source>
        <dbReference type="ARBA" id="ARBA00022490"/>
    </source>
</evidence>
<evidence type="ECO:0000256" key="10">
    <source>
        <dbReference type="SAM" id="MobiDB-lite"/>
    </source>
</evidence>
<gene>
    <name evidence="12" type="primary">RPL5</name>
    <name evidence="12" type="ORF">SNAT2548_LOCUS20228</name>
</gene>
<comment type="similarity">
    <text evidence="2">Belongs to the universal ribosomal protein uL18 family.</text>
</comment>